<dbReference type="PANTHER" id="PTHR10566:SF118">
    <property type="entry name" value="PROTEIN KINASE DOMAIN-CONTAINING PROTEIN"/>
    <property type="match status" value="1"/>
</dbReference>
<dbReference type="HOGENOM" id="CLU_006533_4_3_1"/>
<dbReference type="AlphaFoldDB" id="L1JL32"/>
<dbReference type="Pfam" id="PF03109">
    <property type="entry name" value="ABC1"/>
    <property type="match status" value="1"/>
</dbReference>
<evidence type="ECO:0000256" key="1">
    <source>
        <dbReference type="ARBA" id="ARBA00009670"/>
    </source>
</evidence>
<dbReference type="InterPro" id="IPR000719">
    <property type="entry name" value="Prot_kinase_dom"/>
</dbReference>
<feature type="region of interest" description="Disordered" evidence="2">
    <location>
        <begin position="45"/>
        <end position="72"/>
    </location>
</feature>
<evidence type="ECO:0000256" key="2">
    <source>
        <dbReference type="SAM" id="MobiDB-lite"/>
    </source>
</evidence>
<keyword evidence="3" id="KW-0732">Signal</keyword>
<accession>L1JL32</accession>
<feature type="domain" description="Protein kinase" evidence="4">
    <location>
        <begin position="198"/>
        <end position="535"/>
    </location>
</feature>
<dbReference type="InterPro" id="IPR004147">
    <property type="entry name" value="ABC1_dom"/>
</dbReference>
<gene>
    <name evidence="5" type="ORF">GUITHDRAFT_175426</name>
</gene>
<dbReference type="EMBL" id="JH992983">
    <property type="protein sequence ID" value="EKX49226.1"/>
    <property type="molecule type" value="Genomic_DNA"/>
</dbReference>
<dbReference type="eggNOG" id="KOG1235">
    <property type="taxonomic scope" value="Eukaryota"/>
</dbReference>
<evidence type="ECO:0000256" key="3">
    <source>
        <dbReference type="SAM" id="SignalP"/>
    </source>
</evidence>
<dbReference type="PROSITE" id="PS50011">
    <property type="entry name" value="PROTEIN_KINASE_DOM"/>
    <property type="match status" value="1"/>
</dbReference>
<sequence>MPVGFLSLQCPCVLISLLLALCLPPAHSFLNTPLKLARATSSLSTCRPHSSARSHRMSLSPPSSKSWQEPFPDGKYDPNKAASYFQMRFPLAVKRLIEIISVSAGFLFRLYLDERLGRAEEEERARSKELVALVARLGPTFIKIGQSLSVRSDILPPCYVQELQSLQDRVPPFPSSRAIDLLEEAWGDSGGVKGVLSYISPEPVAAASLGQVYKGRLKDGREVAIKIQRPNSLEQIACDLYLLRLASPLIAKFELFSGVSSVEDIIDEWGLGFVNELDYQLEAESSKRFIQSMRDCGLTNVMAPEVVEELSTRNILITEWVNGQRLDRAQGGDIGKLCALALNAYLTMMLDTGLLHCDPHPGNLLRTDGGKLCILDWGLVTVVEEDLQYSLVDYIAHLTTGDTAAIPRDLEALGFVQRGREADVREAGIVELLTGVQEELADGNALKKIDVPRVIEKLVAMTRKYGNLFQIPPYFAYIIRAFTVLEGIGMIADDNYSILQECYPYLARRLVTDSSPRTRVALKEMLYGSASASSLNVSRLVNLAGGMQKFASSTREDGSAAVDEALAILLSKEGNYLQELLLEELARLLEALGRQTVSQIFRTPAGRLATSTLKRQQSIAERIGPAAVFLPFALPARLFSTVEPYLEVKEEDVEALKTARDFLVVARPFLSSFLRDALNSNQRLDSRSLRALAQEVLPRMQEMGPGASALLARLAETLRERAKKRLVRDGKAVPTRLARPLGSG</sequence>
<protein>
    <recommendedName>
        <fullName evidence="4">Protein kinase domain-containing protein</fullName>
    </recommendedName>
</protein>
<dbReference type="InterPro" id="IPR011009">
    <property type="entry name" value="Kinase-like_dom_sf"/>
</dbReference>
<dbReference type="RefSeq" id="XP_005836206.1">
    <property type="nucleotide sequence ID" value="XM_005836149.1"/>
</dbReference>
<reference evidence="7" key="2">
    <citation type="submission" date="2012-11" db="EMBL/GenBank/DDBJ databases">
        <authorList>
            <person name="Kuo A."/>
            <person name="Curtis B.A."/>
            <person name="Tanifuji G."/>
            <person name="Burki F."/>
            <person name="Gruber A."/>
            <person name="Irimia M."/>
            <person name="Maruyama S."/>
            <person name="Arias M.C."/>
            <person name="Ball S.G."/>
            <person name="Gile G.H."/>
            <person name="Hirakawa Y."/>
            <person name="Hopkins J.F."/>
            <person name="Rensing S.A."/>
            <person name="Schmutz J."/>
            <person name="Symeonidi A."/>
            <person name="Elias M."/>
            <person name="Eveleigh R.J."/>
            <person name="Herman E.K."/>
            <person name="Klute M.J."/>
            <person name="Nakayama T."/>
            <person name="Obornik M."/>
            <person name="Reyes-Prieto A."/>
            <person name="Armbrust E.V."/>
            <person name="Aves S.J."/>
            <person name="Beiko R.G."/>
            <person name="Coutinho P."/>
            <person name="Dacks J.B."/>
            <person name="Durnford D.G."/>
            <person name="Fast N.M."/>
            <person name="Green B.R."/>
            <person name="Grisdale C."/>
            <person name="Hempe F."/>
            <person name="Henrissat B."/>
            <person name="Hoppner M.P."/>
            <person name="Ishida K.-I."/>
            <person name="Kim E."/>
            <person name="Koreny L."/>
            <person name="Kroth P.G."/>
            <person name="Liu Y."/>
            <person name="Malik S.-B."/>
            <person name="Maier U.G."/>
            <person name="McRose D."/>
            <person name="Mock T."/>
            <person name="Neilson J.A."/>
            <person name="Onodera N.T."/>
            <person name="Poole A.M."/>
            <person name="Pritham E.J."/>
            <person name="Richards T.A."/>
            <person name="Rocap G."/>
            <person name="Roy S.W."/>
            <person name="Sarai C."/>
            <person name="Schaack S."/>
            <person name="Shirato S."/>
            <person name="Slamovits C.H."/>
            <person name="Spencer D.F."/>
            <person name="Suzuki S."/>
            <person name="Worden A.Z."/>
            <person name="Zauner S."/>
            <person name="Barry K."/>
            <person name="Bell C."/>
            <person name="Bharti A.K."/>
            <person name="Crow J.A."/>
            <person name="Grimwood J."/>
            <person name="Kramer R."/>
            <person name="Lindquist E."/>
            <person name="Lucas S."/>
            <person name="Salamov A."/>
            <person name="McFadden G.I."/>
            <person name="Lane C.E."/>
            <person name="Keeling P.J."/>
            <person name="Gray M.W."/>
            <person name="Grigoriev I.V."/>
            <person name="Archibald J.M."/>
        </authorList>
    </citation>
    <scope>NUCLEOTIDE SEQUENCE</scope>
    <source>
        <strain evidence="7">CCMP2712</strain>
    </source>
</reference>
<dbReference type="CDD" id="cd05121">
    <property type="entry name" value="ABC1_ADCK3-like"/>
    <property type="match status" value="1"/>
</dbReference>
<dbReference type="EnsemblProtists" id="EKX49226">
    <property type="protein sequence ID" value="EKX49226"/>
    <property type="gene ID" value="GUITHDRAFT_175426"/>
</dbReference>
<reference evidence="6" key="3">
    <citation type="submission" date="2015-06" db="UniProtKB">
        <authorList>
            <consortium name="EnsemblProtists"/>
        </authorList>
    </citation>
    <scope>IDENTIFICATION</scope>
</reference>
<dbReference type="OMA" id="PYLMVER"/>
<feature type="chain" id="PRO_5008771491" description="Protein kinase domain-containing protein" evidence="3">
    <location>
        <begin position="29"/>
        <end position="744"/>
    </location>
</feature>
<dbReference type="OrthoDB" id="427480at2759"/>
<feature type="signal peptide" evidence="3">
    <location>
        <begin position="1"/>
        <end position="28"/>
    </location>
</feature>
<evidence type="ECO:0000313" key="7">
    <source>
        <dbReference type="Proteomes" id="UP000011087"/>
    </source>
</evidence>
<dbReference type="PANTHER" id="PTHR10566">
    <property type="entry name" value="CHAPERONE-ACTIVITY OF BC1 COMPLEX CABC1 -RELATED"/>
    <property type="match status" value="1"/>
</dbReference>
<dbReference type="Proteomes" id="UP000011087">
    <property type="component" value="Unassembled WGS sequence"/>
</dbReference>
<evidence type="ECO:0000313" key="6">
    <source>
        <dbReference type="EnsemblProtists" id="EKX49226"/>
    </source>
</evidence>
<dbReference type="InterPro" id="IPR050154">
    <property type="entry name" value="UbiB_kinase"/>
</dbReference>
<name>L1JL32_GUITC</name>
<dbReference type="KEGG" id="gtt:GUITHDRAFT_175426"/>
<organism evidence="5">
    <name type="scientific">Guillardia theta (strain CCMP2712)</name>
    <name type="common">Cryptophyte</name>
    <dbReference type="NCBI Taxonomy" id="905079"/>
    <lineage>
        <taxon>Eukaryota</taxon>
        <taxon>Cryptophyceae</taxon>
        <taxon>Pyrenomonadales</taxon>
        <taxon>Geminigeraceae</taxon>
        <taxon>Guillardia</taxon>
    </lineage>
</organism>
<comment type="similarity">
    <text evidence="1">Belongs to the protein kinase superfamily. ADCK protein kinase family.</text>
</comment>
<keyword evidence="7" id="KW-1185">Reference proteome</keyword>
<evidence type="ECO:0000259" key="4">
    <source>
        <dbReference type="PROSITE" id="PS50011"/>
    </source>
</evidence>
<dbReference type="GO" id="GO:0004672">
    <property type="term" value="F:protein kinase activity"/>
    <property type="evidence" value="ECO:0007669"/>
    <property type="project" value="InterPro"/>
</dbReference>
<dbReference type="SUPFAM" id="SSF56112">
    <property type="entry name" value="Protein kinase-like (PK-like)"/>
    <property type="match status" value="1"/>
</dbReference>
<dbReference type="GeneID" id="17305832"/>
<dbReference type="GO" id="GO:0005524">
    <property type="term" value="F:ATP binding"/>
    <property type="evidence" value="ECO:0007669"/>
    <property type="project" value="InterPro"/>
</dbReference>
<reference evidence="5 7" key="1">
    <citation type="journal article" date="2012" name="Nature">
        <title>Algal genomes reveal evolutionary mosaicism and the fate of nucleomorphs.</title>
        <authorList>
            <consortium name="DOE Joint Genome Institute"/>
            <person name="Curtis B.A."/>
            <person name="Tanifuji G."/>
            <person name="Burki F."/>
            <person name="Gruber A."/>
            <person name="Irimia M."/>
            <person name="Maruyama S."/>
            <person name="Arias M.C."/>
            <person name="Ball S.G."/>
            <person name="Gile G.H."/>
            <person name="Hirakawa Y."/>
            <person name="Hopkins J.F."/>
            <person name="Kuo A."/>
            <person name="Rensing S.A."/>
            <person name="Schmutz J."/>
            <person name="Symeonidi A."/>
            <person name="Elias M."/>
            <person name="Eveleigh R.J."/>
            <person name="Herman E.K."/>
            <person name="Klute M.J."/>
            <person name="Nakayama T."/>
            <person name="Obornik M."/>
            <person name="Reyes-Prieto A."/>
            <person name="Armbrust E.V."/>
            <person name="Aves S.J."/>
            <person name="Beiko R.G."/>
            <person name="Coutinho P."/>
            <person name="Dacks J.B."/>
            <person name="Durnford D.G."/>
            <person name="Fast N.M."/>
            <person name="Green B.R."/>
            <person name="Grisdale C.J."/>
            <person name="Hempel F."/>
            <person name="Henrissat B."/>
            <person name="Hoppner M.P."/>
            <person name="Ishida K."/>
            <person name="Kim E."/>
            <person name="Koreny L."/>
            <person name="Kroth P.G."/>
            <person name="Liu Y."/>
            <person name="Malik S.B."/>
            <person name="Maier U.G."/>
            <person name="McRose D."/>
            <person name="Mock T."/>
            <person name="Neilson J.A."/>
            <person name="Onodera N.T."/>
            <person name="Poole A.M."/>
            <person name="Pritham E.J."/>
            <person name="Richards T.A."/>
            <person name="Rocap G."/>
            <person name="Roy S.W."/>
            <person name="Sarai C."/>
            <person name="Schaack S."/>
            <person name="Shirato S."/>
            <person name="Slamovits C.H."/>
            <person name="Spencer D.F."/>
            <person name="Suzuki S."/>
            <person name="Worden A.Z."/>
            <person name="Zauner S."/>
            <person name="Barry K."/>
            <person name="Bell C."/>
            <person name="Bharti A.K."/>
            <person name="Crow J.A."/>
            <person name="Grimwood J."/>
            <person name="Kramer R."/>
            <person name="Lindquist E."/>
            <person name="Lucas S."/>
            <person name="Salamov A."/>
            <person name="McFadden G.I."/>
            <person name="Lane C.E."/>
            <person name="Keeling P.J."/>
            <person name="Gray M.W."/>
            <person name="Grigoriev I.V."/>
            <person name="Archibald J.M."/>
        </authorList>
    </citation>
    <scope>NUCLEOTIDE SEQUENCE</scope>
    <source>
        <strain evidence="5 7">CCMP2712</strain>
    </source>
</reference>
<dbReference type="PaxDb" id="55529-EKX49226"/>
<dbReference type="Gene3D" id="1.10.510.10">
    <property type="entry name" value="Transferase(Phosphotransferase) domain 1"/>
    <property type="match status" value="1"/>
</dbReference>
<evidence type="ECO:0000313" key="5">
    <source>
        <dbReference type="EMBL" id="EKX49226.1"/>
    </source>
</evidence>
<proteinExistence type="inferred from homology"/>